<dbReference type="Gene3D" id="3.30.1460.10">
    <property type="match status" value="1"/>
</dbReference>
<reference evidence="1 2" key="1">
    <citation type="submission" date="2020-05" db="EMBL/GenBank/DDBJ databases">
        <title>Complete genome sequence of of a novel Thermoleptolyngbya strain isolated from hot springs of Ganzi, Sichuan China.</title>
        <authorList>
            <person name="Tang J."/>
            <person name="Daroch M."/>
            <person name="Li L."/>
            <person name="Waleron K."/>
            <person name="Waleron M."/>
            <person name="Waleron M."/>
        </authorList>
    </citation>
    <scope>NUCLEOTIDE SEQUENCE [LARGE SCALE GENOMIC DNA]</scope>
    <source>
        <strain evidence="1 2">PKUAC-SCTA183</strain>
    </source>
</reference>
<accession>A0A6M8BDP9</accession>
<protein>
    <submittedName>
        <fullName evidence="1">Uncharacterized protein</fullName>
    </submittedName>
</protein>
<keyword evidence="2" id="KW-1185">Reference proteome</keyword>
<dbReference type="KEGG" id="theu:HPC62_20455"/>
<sequence length="186" mass="20966">MIPSDITTLLMTLFGPAVQAAEPESWQVEIGNLRLLVLLSEDQSWLRSLVSIDSAQAAAPYLAQLLEANFDETQEVRYALYQGVLWGVYQHALASLTVEDFRVAIARLVSLQERGLTPSFDRLAEAQIRQIIRAAKQQGQSMETTLQTLERFYAEGMMGSLEAGAAERDQTLGAWRYQLERLWDEE</sequence>
<dbReference type="EMBL" id="CP053661">
    <property type="protein sequence ID" value="QKD84232.1"/>
    <property type="molecule type" value="Genomic_DNA"/>
</dbReference>
<evidence type="ECO:0000313" key="2">
    <source>
        <dbReference type="Proteomes" id="UP000505210"/>
    </source>
</evidence>
<dbReference type="RefSeq" id="WP_172358278.1">
    <property type="nucleotide sequence ID" value="NZ_CP053661.1"/>
</dbReference>
<dbReference type="SUPFAM" id="SSF69635">
    <property type="entry name" value="Type III secretory system chaperone-like"/>
    <property type="match status" value="1"/>
</dbReference>
<dbReference type="Proteomes" id="UP000505210">
    <property type="component" value="Chromosome"/>
</dbReference>
<proteinExistence type="predicted"/>
<organism evidence="1 2">
    <name type="scientific">Thermoleptolyngbya sichuanensis A183</name>
    <dbReference type="NCBI Taxonomy" id="2737172"/>
    <lineage>
        <taxon>Bacteria</taxon>
        <taxon>Bacillati</taxon>
        <taxon>Cyanobacteriota</taxon>
        <taxon>Cyanophyceae</taxon>
        <taxon>Oculatellales</taxon>
        <taxon>Oculatellaceae</taxon>
        <taxon>Thermoleptolyngbya</taxon>
        <taxon>Thermoleptolyngbya sichuanensis</taxon>
    </lineage>
</organism>
<name>A0A6M8BDP9_9CYAN</name>
<evidence type="ECO:0000313" key="1">
    <source>
        <dbReference type="EMBL" id="QKD84232.1"/>
    </source>
</evidence>
<dbReference type="AlphaFoldDB" id="A0A6M8BDP9"/>
<gene>
    <name evidence="1" type="ORF">HPC62_20455</name>
</gene>